<dbReference type="EMBL" id="JAERRB010000014">
    <property type="protein sequence ID" value="MBL0745155.1"/>
    <property type="molecule type" value="Genomic_DNA"/>
</dbReference>
<dbReference type="PANTHER" id="PTHR43685:SF3">
    <property type="entry name" value="SLR2126 PROTEIN"/>
    <property type="match status" value="1"/>
</dbReference>
<feature type="transmembrane region" description="Helical" evidence="1">
    <location>
        <begin position="265"/>
        <end position="282"/>
    </location>
</feature>
<dbReference type="SUPFAM" id="SSF53448">
    <property type="entry name" value="Nucleotide-diphospho-sugar transferases"/>
    <property type="match status" value="1"/>
</dbReference>
<organism evidence="3 4">
    <name type="scientific">Chryseolinea lacunae</name>
    <dbReference type="NCBI Taxonomy" id="2801331"/>
    <lineage>
        <taxon>Bacteria</taxon>
        <taxon>Pseudomonadati</taxon>
        <taxon>Bacteroidota</taxon>
        <taxon>Cytophagia</taxon>
        <taxon>Cytophagales</taxon>
        <taxon>Fulvivirgaceae</taxon>
        <taxon>Chryseolinea</taxon>
    </lineage>
</organism>
<evidence type="ECO:0000259" key="2">
    <source>
        <dbReference type="Pfam" id="PF00535"/>
    </source>
</evidence>
<comment type="caution">
    <text evidence="3">The sequence shown here is derived from an EMBL/GenBank/DDBJ whole genome shotgun (WGS) entry which is preliminary data.</text>
</comment>
<protein>
    <submittedName>
        <fullName evidence="3">Glycosyltransferase</fullName>
    </submittedName>
</protein>
<dbReference type="RefSeq" id="WP_202015423.1">
    <property type="nucleotide sequence ID" value="NZ_JAERRB010000014.1"/>
</dbReference>
<name>A0ABS1L0C1_9BACT</name>
<reference evidence="3 4" key="1">
    <citation type="submission" date="2021-01" db="EMBL/GenBank/DDBJ databases">
        <title>Chryseolinea sp. Jin1 Genome sequencing and assembly.</title>
        <authorList>
            <person name="Kim I."/>
        </authorList>
    </citation>
    <scope>NUCLEOTIDE SEQUENCE [LARGE SCALE GENOMIC DNA]</scope>
    <source>
        <strain evidence="3 4">Jin1</strain>
    </source>
</reference>
<dbReference type="Proteomes" id="UP000613030">
    <property type="component" value="Unassembled WGS sequence"/>
</dbReference>
<dbReference type="PANTHER" id="PTHR43685">
    <property type="entry name" value="GLYCOSYLTRANSFERASE"/>
    <property type="match status" value="1"/>
</dbReference>
<dbReference type="Pfam" id="PF00535">
    <property type="entry name" value="Glycos_transf_2"/>
    <property type="match status" value="1"/>
</dbReference>
<feature type="domain" description="Glycosyltransferase 2-like" evidence="2">
    <location>
        <begin position="7"/>
        <end position="142"/>
    </location>
</feature>
<keyword evidence="1" id="KW-0472">Membrane</keyword>
<dbReference type="InterPro" id="IPR029044">
    <property type="entry name" value="Nucleotide-diphossugar_trans"/>
</dbReference>
<accession>A0ABS1L0C1</accession>
<keyword evidence="1" id="KW-1133">Transmembrane helix</keyword>
<evidence type="ECO:0000313" key="3">
    <source>
        <dbReference type="EMBL" id="MBL0745155.1"/>
    </source>
</evidence>
<dbReference type="Gene3D" id="3.90.550.10">
    <property type="entry name" value="Spore Coat Polysaccharide Biosynthesis Protein SpsA, Chain A"/>
    <property type="match status" value="1"/>
</dbReference>
<gene>
    <name evidence="3" type="ORF">JI741_28250</name>
</gene>
<proteinExistence type="predicted"/>
<dbReference type="InterPro" id="IPR001173">
    <property type="entry name" value="Glyco_trans_2-like"/>
</dbReference>
<keyword evidence="4" id="KW-1185">Reference proteome</keyword>
<keyword evidence="1" id="KW-0812">Transmembrane</keyword>
<feature type="transmembrane region" description="Helical" evidence="1">
    <location>
        <begin position="294"/>
        <end position="313"/>
    </location>
</feature>
<evidence type="ECO:0000256" key="1">
    <source>
        <dbReference type="SAM" id="Phobius"/>
    </source>
</evidence>
<sequence length="321" mass="36092">MRSPRYSIVVPVYNRPQEVDELLASLATQTFRDFEVIVVEDGSTLRCDTVVDAYRDKLVLHYFFKPNSGPGPSRNFGYAKAAGEYFIVFDSDCIIPPDYLVSVEKALQENGWDAWGGPDRAHANFTPVQRAMGYTMASVLTTGGIRGGKKHVGAFQPRSFNMGISRKVFEATQGFKLDRFAEDIEFSIRMRNMGFRVALIPEAFVYHKRRTSFGQFYHQVSNFGKGRIQIGRVHRGGVKLAHWFPAVFLLGTGVLLFLPLVSWPLFVLAFAGFVVYLLAIFVDSLRVNKDVTVALLSVPAALLQLWGYGLGFLKEKFKTIH</sequence>
<evidence type="ECO:0000313" key="4">
    <source>
        <dbReference type="Proteomes" id="UP000613030"/>
    </source>
</evidence>
<dbReference type="InterPro" id="IPR050834">
    <property type="entry name" value="Glycosyltransf_2"/>
</dbReference>
<feature type="transmembrane region" description="Helical" evidence="1">
    <location>
        <begin position="240"/>
        <end position="258"/>
    </location>
</feature>